<name>A0A371I1J2_MUCPR</name>
<keyword evidence="6" id="KW-0695">RNA-directed DNA polymerase</keyword>
<keyword evidence="4" id="KW-0255">Endonuclease</keyword>
<evidence type="ECO:0000256" key="6">
    <source>
        <dbReference type="ARBA" id="ARBA00022918"/>
    </source>
</evidence>
<dbReference type="CDD" id="cd09274">
    <property type="entry name" value="RNase_HI_RT_Ty3"/>
    <property type="match status" value="1"/>
</dbReference>
<keyword evidence="1" id="KW-0808">Transferase</keyword>
<evidence type="ECO:0000256" key="4">
    <source>
        <dbReference type="ARBA" id="ARBA00022759"/>
    </source>
</evidence>
<evidence type="ECO:0000256" key="3">
    <source>
        <dbReference type="ARBA" id="ARBA00022722"/>
    </source>
</evidence>
<evidence type="ECO:0000256" key="5">
    <source>
        <dbReference type="ARBA" id="ARBA00022801"/>
    </source>
</evidence>
<organism evidence="8 9">
    <name type="scientific">Mucuna pruriens</name>
    <name type="common">Velvet bean</name>
    <name type="synonym">Dolichos pruriens</name>
    <dbReference type="NCBI Taxonomy" id="157652"/>
    <lineage>
        <taxon>Eukaryota</taxon>
        <taxon>Viridiplantae</taxon>
        <taxon>Streptophyta</taxon>
        <taxon>Embryophyta</taxon>
        <taxon>Tracheophyta</taxon>
        <taxon>Spermatophyta</taxon>
        <taxon>Magnoliopsida</taxon>
        <taxon>eudicotyledons</taxon>
        <taxon>Gunneridae</taxon>
        <taxon>Pentapetalae</taxon>
        <taxon>rosids</taxon>
        <taxon>fabids</taxon>
        <taxon>Fabales</taxon>
        <taxon>Fabaceae</taxon>
        <taxon>Papilionoideae</taxon>
        <taxon>50 kb inversion clade</taxon>
        <taxon>NPAAA clade</taxon>
        <taxon>indigoferoid/millettioid clade</taxon>
        <taxon>Phaseoleae</taxon>
        <taxon>Mucuna</taxon>
    </lineage>
</organism>
<sequence>MPKIVGKVKSFHELGSFYKIFVKDFSSLATPLNDVAPILALPHFSKAFELECDASGVGIGVVLLQKGHPIAYFSEKLKGSHLKYSTYDRELYALVRALQTWQHYILPKEFVIHSGHEALKHLKGQGKLNKRHAKWVELLENFPYLIKHKQGELKVVANALSRQHALIAMLGLDCIKELYEKDIDLSEPFAMCVHVVFCDYYRHDGFLFKGKKLCVPMSSIKQLLVKKAHEGGLIGHLHKDY</sequence>
<dbReference type="Pfam" id="PF17917">
    <property type="entry name" value="RT_RNaseH"/>
    <property type="match status" value="1"/>
</dbReference>
<evidence type="ECO:0000259" key="7">
    <source>
        <dbReference type="Pfam" id="PF17917"/>
    </source>
</evidence>
<dbReference type="GO" id="GO:0016787">
    <property type="term" value="F:hydrolase activity"/>
    <property type="evidence" value="ECO:0007669"/>
    <property type="project" value="UniProtKB-KW"/>
</dbReference>
<gene>
    <name evidence="8" type="primary">pol</name>
    <name evidence="8" type="ORF">CR513_06850</name>
</gene>
<dbReference type="STRING" id="157652.A0A371I1J2"/>
<dbReference type="GO" id="GO:0004519">
    <property type="term" value="F:endonuclease activity"/>
    <property type="evidence" value="ECO:0007669"/>
    <property type="project" value="UniProtKB-KW"/>
</dbReference>
<dbReference type="InterPro" id="IPR041373">
    <property type="entry name" value="RT_RNaseH"/>
</dbReference>
<evidence type="ECO:0000256" key="1">
    <source>
        <dbReference type="ARBA" id="ARBA00022679"/>
    </source>
</evidence>
<keyword evidence="3" id="KW-0540">Nuclease</keyword>
<dbReference type="InterPro" id="IPR043502">
    <property type="entry name" value="DNA/RNA_pol_sf"/>
</dbReference>
<keyword evidence="5" id="KW-0378">Hydrolase</keyword>
<dbReference type="PANTHER" id="PTHR35046">
    <property type="entry name" value="ZINC KNUCKLE (CCHC-TYPE) FAMILY PROTEIN"/>
    <property type="match status" value="1"/>
</dbReference>
<dbReference type="SUPFAM" id="SSF56672">
    <property type="entry name" value="DNA/RNA polymerases"/>
    <property type="match status" value="1"/>
</dbReference>
<proteinExistence type="predicted"/>
<accession>A0A371I1J2</accession>
<evidence type="ECO:0000256" key="2">
    <source>
        <dbReference type="ARBA" id="ARBA00022695"/>
    </source>
</evidence>
<keyword evidence="2" id="KW-0548">Nucleotidyltransferase</keyword>
<dbReference type="EMBL" id="QJKJ01001190">
    <property type="protein sequence ID" value="RDY08881.1"/>
    <property type="molecule type" value="Genomic_DNA"/>
</dbReference>
<comment type="caution">
    <text evidence="8">The sequence shown here is derived from an EMBL/GenBank/DDBJ whole genome shotgun (WGS) entry which is preliminary data.</text>
</comment>
<keyword evidence="9" id="KW-1185">Reference proteome</keyword>
<dbReference type="AlphaFoldDB" id="A0A371I1J2"/>
<dbReference type="Gene3D" id="3.10.20.370">
    <property type="match status" value="1"/>
</dbReference>
<evidence type="ECO:0000313" key="9">
    <source>
        <dbReference type="Proteomes" id="UP000257109"/>
    </source>
</evidence>
<dbReference type="PANTHER" id="PTHR35046:SF9">
    <property type="entry name" value="RNA-DIRECTED DNA POLYMERASE"/>
    <property type="match status" value="1"/>
</dbReference>
<evidence type="ECO:0000313" key="8">
    <source>
        <dbReference type="EMBL" id="RDY08881.1"/>
    </source>
</evidence>
<dbReference type="Proteomes" id="UP000257109">
    <property type="component" value="Unassembled WGS sequence"/>
</dbReference>
<feature type="domain" description="Reverse transcriptase RNase H-like" evidence="7">
    <location>
        <begin position="44"/>
        <end position="142"/>
    </location>
</feature>
<feature type="non-terminal residue" evidence="8">
    <location>
        <position position="1"/>
    </location>
</feature>
<reference evidence="8" key="1">
    <citation type="submission" date="2018-05" db="EMBL/GenBank/DDBJ databases">
        <title>Draft genome of Mucuna pruriens seed.</title>
        <authorList>
            <person name="Nnadi N.E."/>
            <person name="Vos R."/>
            <person name="Hasami M.H."/>
            <person name="Devisetty U.K."/>
            <person name="Aguiy J.C."/>
        </authorList>
    </citation>
    <scope>NUCLEOTIDE SEQUENCE [LARGE SCALE GENOMIC DNA]</scope>
    <source>
        <strain evidence="8">JCA_2017</strain>
    </source>
</reference>
<dbReference type="GO" id="GO:0003964">
    <property type="term" value="F:RNA-directed DNA polymerase activity"/>
    <property type="evidence" value="ECO:0007669"/>
    <property type="project" value="UniProtKB-KW"/>
</dbReference>
<dbReference type="OrthoDB" id="1433828at2759"/>
<protein>
    <submittedName>
        <fullName evidence="8">Retrovirus-related Pol polyprotein from transposon 17.6</fullName>
    </submittedName>
</protein>